<dbReference type="Pfam" id="PF10000">
    <property type="entry name" value="ACT_3"/>
    <property type="match status" value="1"/>
</dbReference>
<proteinExistence type="predicted"/>
<dbReference type="Gene3D" id="3.30.2130.10">
    <property type="entry name" value="VC0802-like"/>
    <property type="match status" value="1"/>
</dbReference>
<keyword evidence="3" id="KW-1185">Reference proteome</keyword>
<accession>A0A1H7UKZ2</accession>
<dbReference type="Proteomes" id="UP000198677">
    <property type="component" value="Unassembled WGS sequence"/>
</dbReference>
<dbReference type="InterPro" id="IPR045865">
    <property type="entry name" value="ACT-like_dom_sf"/>
</dbReference>
<dbReference type="OrthoDB" id="9797178at2"/>
<dbReference type="InterPro" id="IPR018717">
    <property type="entry name" value="DUF2241"/>
</dbReference>
<dbReference type="RefSeq" id="WP_072752419.1">
    <property type="nucleotide sequence ID" value="NZ_FOAW01000018.1"/>
</dbReference>
<dbReference type="SUPFAM" id="SSF55021">
    <property type="entry name" value="ACT-like"/>
    <property type="match status" value="2"/>
</dbReference>
<sequence>MSGERDLEVLISSMNPVRRPGTFVFVSVPEAAATGIRAAATITEDEGVTLVITKTEADAHGWGYDFEAAWLTLRVHSALDAVGLTAAVSSRLAAVGISCNVIAGYHHDHLLVPVDDASRAVAELKALAADGRG</sequence>
<protein>
    <recommendedName>
        <fullName evidence="1">DUF2241 domain-containing protein</fullName>
    </recommendedName>
</protein>
<evidence type="ECO:0000313" key="2">
    <source>
        <dbReference type="EMBL" id="SEL97308.1"/>
    </source>
</evidence>
<dbReference type="PANTHER" id="PTHR39199">
    <property type="entry name" value="BLR5128 PROTEIN"/>
    <property type="match status" value="1"/>
</dbReference>
<evidence type="ECO:0000313" key="3">
    <source>
        <dbReference type="Proteomes" id="UP000198677"/>
    </source>
</evidence>
<evidence type="ECO:0000259" key="1">
    <source>
        <dbReference type="Pfam" id="PF10000"/>
    </source>
</evidence>
<dbReference type="EMBL" id="FOAW01000018">
    <property type="protein sequence ID" value="SEL97308.1"/>
    <property type="molecule type" value="Genomic_DNA"/>
</dbReference>
<gene>
    <name evidence="2" type="ORF">SAMN05444583_11892</name>
</gene>
<reference evidence="3" key="1">
    <citation type="submission" date="2016-10" db="EMBL/GenBank/DDBJ databases">
        <authorList>
            <person name="Varghese N."/>
            <person name="Submissions S."/>
        </authorList>
    </citation>
    <scope>NUCLEOTIDE SEQUENCE [LARGE SCALE GENOMIC DNA]</scope>
    <source>
        <strain evidence="3">DSM 44675</strain>
    </source>
</reference>
<organism evidence="2 3">
    <name type="scientific">Rhodococcus maanshanensis</name>
    <dbReference type="NCBI Taxonomy" id="183556"/>
    <lineage>
        <taxon>Bacteria</taxon>
        <taxon>Bacillati</taxon>
        <taxon>Actinomycetota</taxon>
        <taxon>Actinomycetes</taxon>
        <taxon>Mycobacteriales</taxon>
        <taxon>Nocardiaceae</taxon>
        <taxon>Rhodococcus</taxon>
    </lineage>
</organism>
<name>A0A1H7UKZ2_9NOCA</name>
<dbReference type="PANTHER" id="PTHR39199:SF1">
    <property type="entry name" value="BLR5128 PROTEIN"/>
    <property type="match status" value="1"/>
</dbReference>
<dbReference type="AlphaFoldDB" id="A0A1H7UKZ2"/>
<feature type="domain" description="DUF2241" evidence="1">
    <location>
        <begin position="2"/>
        <end position="68"/>
    </location>
</feature>